<organism evidence="2">
    <name type="scientific">Triticum urartu</name>
    <name type="common">Red wild einkorn</name>
    <name type="synonym">Crithodium urartu</name>
    <dbReference type="NCBI Taxonomy" id="4572"/>
    <lineage>
        <taxon>Eukaryota</taxon>
        <taxon>Viridiplantae</taxon>
        <taxon>Streptophyta</taxon>
        <taxon>Embryophyta</taxon>
        <taxon>Tracheophyta</taxon>
        <taxon>Spermatophyta</taxon>
        <taxon>Magnoliopsida</taxon>
        <taxon>Liliopsida</taxon>
        <taxon>Poales</taxon>
        <taxon>Poaceae</taxon>
        <taxon>BOP clade</taxon>
        <taxon>Pooideae</taxon>
        <taxon>Triticodae</taxon>
        <taxon>Triticeae</taxon>
        <taxon>Triticinae</taxon>
        <taxon>Triticum</taxon>
    </lineage>
</organism>
<protein>
    <submittedName>
        <fullName evidence="2">Uncharacterized protein</fullName>
    </submittedName>
</protein>
<feature type="compositionally biased region" description="Basic and acidic residues" evidence="1">
    <location>
        <begin position="221"/>
        <end position="230"/>
    </location>
</feature>
<feature type="region of interest" description="Disordered" evidence="1">
    <location>
        <begin position="89"/>
        <end position="134"/>
    </location>
</feature>
<feature type="compositionally biased region" description="Gly residues" evidence="1">
    <location>
        <begin position="123"/>
        <end position="133"/>
    </location>
</feature>
<dbReference type="STRING" id="4572.M7ZA74"/>
<dbReference type="eggNOG" id="KOG0800">
    <property type="taxonomic scope" value="Eukaryota"/>
</dbReference>
<name>M7ZA74_TRIUA</name>
<dbReference type="AlphaFoldDB" id="M7ZA74"/>
<reference evidence="2" key="1">
    <citation type="journal article" date="2013" name="Nature">
        <title>Draft genome of the wheat A-genome progenitor Triticum urartu.</title>
        <authorList>
            <person name="Ling H.Q."/>
            <person name="Zhao S."/>
            <person name="Liu D."/>
            <person name="Wang J."/>
            <person name="Sun H."/>
            <person name="Zhang C."/>
            <person name="Fan H."/>
            <person name="Li D."/>
            <person name="Dong L."/>
            <person name="Tao Y."/>
            <person name="Gao C."/>
            <person name="Wu H."/>
            <person name="Li Y."/>
            <person name="Cui Y."/>
            <person name="Guo X."/>
            <person name="Zheng S."/>
            <person name="Wang B."/>
            <person name="Yu K."/>
            <person name="Liang Q."/>
            <person name="Yang W."/>
            <person name="Lou X."/>
            <person name="Chen J."/>
            <person name="Feng M."/>
            <person name="Jian J."/>
            <person name="Zhang X."/>
            <person name="Luo G."/>
            <person name="Jiang Y."/>
            <person name="Liu J."/>
            <person name="Wang Z."/>
            <person name="Sha Y."/>
            <person name="Zhang B."/>
            <person name="Wu H."/>
            <person name="Tang D."/>
            <person name="Shen Q."/>
            <person name="Xue P."/>
            <person name="Zou S."/>
            <person name="Wang X."/>
            <person name="Liu X."/>
            <person name="Wang F."/>
            <person name="Yang Y."/>
            <person name="An X."/>
            <person name="Dong Z."/>
            <person name="Zhang K."/>
            <person name="Zhang X."/>
            <person name="Luo M.C."/>
            <person name="Dvorak J."/>
            <person name="Tong Y."/>
            <person name="Wang J."/>
            <person name="Yang H."/>
            <person name="Li Z."/>
            <person name="Wang D."/>
            <person name="Zhang A."/>
            <person name="Wang J."/>
        </authorList>
    </citation>
    <scope>NUCLEOTIDE SEQUENCE</scope>
</reference>
<dbReference type="Gene3D" id="3.10.10.10">
    <property type="entry name" value="HIV Type 1 Reverse Transcriptase, subunit A, domain 1"/>
    <property type="match status" value="1"/>
</dbReference>
<sequence length="241" mass="24815">MEARSPAPLPQMAGAAKTISCALRAAAADVANGGAGAAQALAAPRRLSFCLYAAGHGAAHAVGTGNSGNKQRSGAMDGWALDSNAREAKERLDQKLKSKSTGPDTVIKRHHSTGSIKLSRANGSGGGGGGGGSSAAVATGVQREVYSKKGVMRRLMRWSRLRWEAAEQAECAIKMAVKDQEKTAFITPFGAFCYVSMPFGLKSAQGDAVTKVGAEVVDGGRAPKLDDAGKTKQKGTKGKKK</sequence>
<dbReference type="EMBL" id="KD152258">
    <property type="protein sequence ID" value="EMS56962.1"/>
    <property type="molecule type" value="Genomic_DNA"/>
</dbReference>
<evidence type="ECO:0000313" key="2">
    <source>
        <dbReference type="EMBL" id="EMS56962.1"/>
    </source>
</evidence>
<accession>M7ZA74</accession>
<feature type="region of interest" description="Disordered" evidence="1">
    <location>
        <begin position="219"/>
        <end position="241"/>
    </location>
</feature>
<feature type="compositionally biased region" description="Basic residues" evidence="1">
    <location>
        <begin position="231"/>
        <end position="241"/>
    </location>
</feature>
<evidence type="ECO:0000256" key="1">
    <source>
        <dbReference type="SAM" id="MobiDB-lite"/>
    </source>
</evidence>
<dbReference type="SUPFAM" id="SSF56672">
    <property type="entry name" value="DNA/RNA polymerases"/>
    <property type="match status" value="1"/>
</dbReference>
<proteinExistence type="predicted"/>
<gene>
    <name evidence="2" type="ORF">TRIUR3_15485</name>
</gene>
<dbReference type="InterPro" id="IPR043502">
    <property type="entry name" value="DNA/RNA_pol_sf"/>
</dbReference>